<evidence type="ECO:0000259" key="8">
    <source>
        <dbReference type="PROSITE" id="PS50836"/>
    </source>
</evidence>
<name>A0A1D2MN16_ORCCI</name>
<dbReference type="Pfam" id="PF03351">
    <property type="entry name" value="DOMON"/>
    <property type="match status" value="1"/>
</dbReference>
<dbReference type="PRINTS" id="PR00767">
    <property type="entry name" value="DBMONOXGNASE"/>
</dbReference>
<dbReference type="InterPro" id="IPR000945">
    <property type="entry name" value="DBH-like"/>
</dbReference>
<keyword evidence="9" id="KW-0503">Monooxygenase</keyword>
<feature type="signal peptide" evidence="7">
    <location>
        <begin position="1"/>
        <end position="19"/>
    </location>
</feature>
<keyword evidence="3 7" id="KW-0732">Signal</keyword>
<dbReference type="InterPro" id="IPR028460">
    <property type="entry name" value="Tbh/DBH"/>
</dbReference>
<evidence type="ECO:0000256" key="5">
    <source>
        <dbReference type="ARBA" id="ARBA00023157"/>
    </source>
</evidence>
<comment type="subcellular location">
    <subcellularLocation>
        <location evidence="1">Membrane</location>
    </subcellularLocation>
</comment>
<dbReference type="GO" id="GO:0005615">
    <property type="term" value="C:extracellular space"/>
    <property type="evidence" value="ECO:0007669"/>
    <property type="project" value="TreeGrafter"/>
</dbReference>
<evidence type="ECO:0000256" key="1">
    <source>
        <dbReference type="ARBA" id="ARBA00004370"/>
    </source>
</evidence>
<dbReference type="GO" id="GO:0004500">
    <property type="term" value="F:dopamine beta-monooxygenase activity"/>
    <property type="evidence" value="ECO:0007669"/>
    <property type="project" value="InterPro"/>
</dbReference>
<dbReference type="OrthoDB" id="19261at2759"/>
<dbReference type="CDD" id="cd09631">
    <property type="entry name" value="DOMON_DOH"/>
    <property type="match status" value="1"/>
</dbReference>
<evidence type="ECO:0000256" key="7">
    <source>
        <dbReference type="SAM" id="SignalP"/>
    </source>
</evidence>
<keyword evidence="10" id="KW-1185">Reference proteome</keyword>
<dbReference type="GO" id="GO:0042420">
    <property type="term" value="P:dopamine catabolic process"/>
    <property type="evidence" value="ECO:0007669"/>
    <property type="project" value="TreeGrafter"/>
</dbReference>
<dbReference type="SUPFAM" id="SSF49344">
    <property type="entry name" value="CBD9-like"/>
    <property type="match status" value="1"/>
</dbReference>
<dbReference type="PANTHER" id="PTHR10157:SF23">
    <property type="entry name" value="MOXD1 HOMOLOG 1"/>
    <property type="match status" value="1"/>
</dbReference>
<dbReference type="Pfam" id="PF03712">
    <property type="entry name" value="Cu2_monoox_C"/>
    <property type="match status" value="1"/>
</dbReference>
<proteinExistence type="inferred from homology"/>
<evidence type="ECO:0000256" key="6">
    <source>
        <dbReference type="ARBA" id="ARBA00023180"/>
    </source>
</evidence>
<sequence>MLGKTVLISALFLSSCVSGRVIQKNDEFSVKVNQEPLDPQGNYLLSWDVNLAAGKITFEVEAPTLGYVGFGISPSGNMIGADIFIGGVYSNGSTYGFDMHATAMAPPILDTQSDWTLISASEDASKTYLKFSRLLNTCDKDGDYPISNDTVQVIWSMGSSDTIAYHQSNRGTKSLNFLLPDEDNFNPGDYAHLDIVTDVEMPQQDTTYWCSIHKIQALNRKQHVVAFEALLDNELAMNHTHHFIIFKCVAPAGQDADDLFGPFVSHPGSQCYATPQPLPVNYCLQHYLFVWAKGGKRMIFPEDVGYPVPDELGENQYFLMELHYDNPQMLEGRKFKTGARIYHTNQLRPVEAGLLTIAHDLQISFTIPPNQEDFVLTGQCGSQCTNLGINNLPNGLQVFNSLLHGHLSAKKMKLRHFRGDKELPWFDVENHYDFNFQQSKPFPEVKRILKGDHLTVECTYDSRWNEGKVVVGGLSTREEMCMAFLWYYPKQTFEYCSSYYRLADHFATLGITNYTSSKPVNGALREYQIHRPAALAGEYKESLSTKFSWTPAFLNEYQDKHKYDVHTSVCRSTSGNLGAGPVQFPENFVEYVPDDKCNQ</sequence>
<dbReference type="PROSITE" id="PS50836">
    <property type="entry name" value="DOMON"/>
    <property type="match status" value="1"/>
</dbReference>
<dbReference type="FunFam" id="2.60.120.230:FF:000001">
    <property type="entry name" value="Monooxygenase, DBH-like 1"/>
    <property type="match status" value="1"/>
</dbReference>
<keyword evidence="9" id="KW-0560">Oxidoreductase</keyword>
<dbReference type="OMA" id="NEMALTH"/>
<keyword evidence="4" id="KW-0472">Membrane</keyword>
<dbReference type="Gene3D" id="2.60.40.1210">
    <property type="entry name" value="Cellobiose dehydrogenase, cytochrome domain"/>
    <property type="match status" value="1"/>
</dbReference>
<dbReference type="GO" id="GO:0006589">
    <property type="term" value="P:octopamine biosynthetic process"/>
    <property type="evidence" value="ECO:0007669"/>
    <property type="project" value="TreeGrafter"/>
</dbReference>
<dbReference type="EMBL" id="LJIJ01000838">
    <property type="protein sequence ID" value="ODM94234.1"/>
    <property type="molecule type" value="Genomic_DNA"/>
</dbReference>
<dbReference type="Gene3D" id="2.60.120.230">
    <property type="match status" value="1"/>
</dbReference>
<dbReference type="InterPro" id="IPR024548">
    <property type="entry name" value="Cu2_monoox_C"/>
</dbReference>
<dbReference type="Pfam" id="PF01082">
    <property type="entry name" value="Cu2_monooxygen"/>
    <property type="match status" value="1"/>
</dbReference>
<reference evidence="9 10" key="1">
    <citation type="journal article" date="2016" name="Genome Biol. Evol.">
        <title>Gene Family Evolution Reflects Adaptation to Soil Environmental Stressors in the Genome of the Collembolan Orchesella cincta.</title>
        <authorList>
            <person name="Faddeeva-Vakhrusheva A."/>
            <person name="Derks M.F."/>
            <person name="Anvar S.Y."/>
            <person name="Agamennone V."/>
            <person name="Suring W."/>
            <person name="Smit S."/>
            <person name="van Straalen N.M."/>
            <person name="Roelofs D."/>
        </authorList>
    </citation>
    <scope>NUCLEOTIDE SEQUENCE [LARGE SCALE GENOMIC DNA]</scope>
    <source>
        <tissue evidence="9">Mixed pool</tissue>
    </source>
</reference>
<dbReference type="SUPFAM" id="SSF49742">
    <property type="entry name" value="PHM/PNGase F"/>
    <property type="match status" value="2"/>
</dbReference>
<accession>A0A1D2MN16</accession>
<evidence type="ECO:0000256" key="3">
    <source>
        <dbReference type="ARBA" id="ARBA00022729"/>
    </source>
</evidence>
<dbReference type="PANTHER" id="PTHR10157">
    <property type="entry name" value="DOPAMINE BETA HYDROXYLASE RELATED"/>
    <property type="match status" value="1"/>
</dbReference>
<dbReference type="InterPro" id="IPR000323">
    <property type="entry name" value="Cu2_ascorb_mOase_N"/>
</dbReference>
<dbReference type="GO" id="GO:0030667">
    <property type="term" value="C:secretory granule membrane"/>
    <property type="evidence" value="ECO:0007669"/>
    <property type="project" value="TreeGrafter"/>
</dbReference>
<organism evidence="9 10">
    <name type="scientific">Orchesella cincta</name>
    <name type="common">Springtail</name>
    <name type="synonym">Podura cincta</name>
    <dbReference type="NCBI Taxonomy" id="48709"/>
    <lineage>
        <taxon>Eukaryota</taxon>
        <taxon>Metazoa</taxon>
        <taxon>Ecdysozoa</taxon>
        <taxon>Arthropoda</taxon>
        <taxon>Hexapoda</taxon>
        <taxon>Collembola</taxon>
        <taxon>Entomobryomorpha</taxon>
        <taxon>Entomobryoidea</taxon>
        <taxon>Orchesellidae</taxon>
        <taxon>Orchesellinae</taxon>
        <taxon>Orchesella</taxon>
    </lineage>
</organism>
<dbReference type="GO" id="GO:0005507">
    <property type="term" value="F:copper ion binding"/>
    <property type="evidence" value="ECO:0007669"/>
    <property type="project" value="InterPro"/>
</dbReference>
<comment type="caution">
    <text evidence="9">The sequence shown here is derived from an EMBL/GenBank/DDBJ whole genome shotgun (WGS) entry which is preliminary data.</text>
</comment>
<dbReference type="PROSITE" id="PS51257">
    <property type="entry name" value="PROKAR_LIPOPROTEIN"/>
    <property type="match status" value="1"/>
</dbReference>
<dbReference type="Proteomes" id="UP000094527">
    <property type="component" value="Unassembled WGS sequence"/>
</dbReference>
<dbReference type="InterPro" id="IPR008977">
    <property type="entry name" value="PHM/PNGase_F_dom_sf"/>
</dbReference>
<keyword evidence="5" id="KW-1015">Disulfide bond</keyword>
<evidence type="ECO:0000256" key="2">
    <source>
        <dbReference type="ARBA" id="ARBA00010676"/>
    </source>
</evidence>
<keyword evidence="6" id="KW-0325">Glycoprotein</keyword>
<dbReference type="InterPro" id="IPR036939">
    <property type="entry name" value="Cu2_ascorb_mOase_N_sf"/>
</dbReference>
<comment type="similarity">
    <text evidence="2">Belongs to the copper type II ascorbate-dependent monooxygenase family.</text>
</comment>
<feature type="chain" id="PRO_5008904275" evidence="7">
    <location>
        <begin position="20"/>
        <end position="599"/>
    </location>
</feature>
<dbReference type="SMART" id="SM00664">
    <property type="entry name" value="DoH"/>
    <property type="match status" value="1"/>
</dbReference>
<evidence type="ECO:0000313" key="9">
    <source>
        <dbReference type="EMBL" id="ODM94234.1"/>
    </source>
</evidence>
<feature type="domain" description="DOMON" evidence="8">
    <location>
        <begin position="41"/>
        <end position="158"/>
    </location>
</feature>
<evidence type="ECO:0000256" key="4">
    <source>
        <dbReference type="ARBA" id="ARBA00023136"/>
    </source>
</evidence>
<dbReference type="FunFam" id="2.60.40.1210:FF:000001">
    <property type="entry name" value="Monooxygenase, DBH-like 1, like"/>
    <property type="match status" value="1"/>
</dbReference>
<gene>
    <name evidence="9" type="ORF">Ocin01_12451</name>
</gene>
<dbReference type="Gene3D" id="2.60.120.310">
    <property type="entry name" value="Copper type II, ascorbate-dependent monooxygenase, N-terminal domain"/>
    <property type="match status" value="1"/>
</dbReference>
<dbReference type="InterPro" id="IPR005018">
    <property type="entry name" value="DOMON_domain"/>
</dbReference>
<protein>
    <submittedName>
        <fullName evidence="9">DBH-like monooxygenase protein 1</fullName>
    </submittedName>
</protein>
<dbReference type="STRING" id="48709.A0A1D2MN16"/>
<dbReference type="InterPro" id="IPR045266">
    <property type="entry name" value="DOH_DOMON"/>
</dbReference>
<dbReference type="InterPro" id="IPR014784">
    <property type="entry name" value="Cu2_ascorb_mOase-like_C"/>
</dbReference>
<dbReference type="AlphaFoldDB" id="A0A1D2MN16"/>
<evidence type="ECO:0000313" key="10">
    <source>
        <dbReference type="Proteomes" id="UP000094527"/>
    </source>
</evidence>
<dbReference type="GO" id="GO:0042421">
    <property type="term" value="P:norepinephrine biosynthetic process"/>
    <property type="evidence" value="ECO:0007669"/>
    <property type="project" value="TreeGrafter"/>
</dbReference>